<evidence type="ECO:0000256" key="1">
    <source>
        <dbReference type="SAM" id="MobiDB-lite"/>
    </source>
</evidence>
<proteinExistence type="predicted"/>
<protein>
    <submittedName>
        <fullName evidence="2">Uncharacterized protein</fullName>
    </submittedName>
</protein>
<name>A0A2J8A703_9CHLO</name>
<organism evidence="2 3">
    <name type="scientific">Tetrabaena socialis</name>
    <dbReference type="NCBI Taxonomy" id="47790"/>
    <lineage>
        <taxon>Eukaryota</taxon>
        <taxon>Viridiplantae</taxon>
        <taxon>Chlorophyta</taxon>
        <taxon>core chlorophytes</taxon>
        <taxon>Chlorophyceae</taxon>
        <taxon>CS clade</taxon>
        <taxon>Chlamydomonadales</taxon>
        <taxon>Tetrabaenaceae</taxon>
        <taxon>Tetrabaena</taxon>
    </lineage>
</organism>
<comment type="caution">
    <text evidence="2">The sequence shown here is derived from an EMBL/GenBank/DDBJ whole genome shotgun (WGS) entry which is preliminary data.</text>
</comment>
<dbReference type="EMBL" id="PGGS01000135">
    <property type="protein sequence ID" value="PNH08312.1"/>
    <property type="molecule type" value="Genomic_DNA"/>
</dbReference>
<dbReference type="AlphaFoldDB" id="A0A2J8A703"/>
<reference evidence="2 3" key="1">
    <citation type="journal article" date="2017" name="Mol. Biol. Evol.">
        <title>The 4-celled Tetrabaena socialis nuclear genome reveals the essential components for genetic control of cell number at the origin of multicellularity in the volvocine lineage.</title>
        <authorList>
            <person name="Featherston J."/>
            <person name="Arakaki Y."/>
            <person name="Hanschen E.R."/>
            <person name="Ferris P.J."/>
            <person name="Michod R.E."/>
            <person name="Olson B.J.S.C."/>
            <person name="Nozaki H."/>
            <person name="Durand P.M."/>
        </authorList>
    </citation>
    <scope>NUCLEOTIDE SEQUENCE [LARGE SCALE GENOMIC DNA]</scope>
    <source>
        <strain evidence="2 3">NIES-571</strain>
    </source>
</reference>
<gene>
    <name evidence="2" type="ORF">TSOC_005133</name>
</gene>
<evidence type="ECO:0000313" key="2">
    <source>
        <dbReference type="EMBL" id="PNH08312.1"/>
    </source>
</evidence>
<accession>A0A2J8A703</accession>
<dbReference type="Proteomes" id="UP000236333">
    <property type="component" value="Unassembled WGS sequence"/>
</dbReference>
<sequence length="77" mass="7924">MCDSAQQSIEQLASMDRAVQAALAVHSPALAAPAPQQQQAAAAANGSETGAAAAAVEAPQQEPQQAWFPFMMPSDRC</sequence>
<feature type="compositionally biased region" description="Low complexity" evidence="1">
    <location>
        <begin position="34"/>
        <end position="66"/>
    </location>
</feature>
<evidence type="ECO:0000313" key="3">
    <source>
        <dbReference type="Proteomes" id="UP000236333"/>
    </source>
</evidence>
<feature type="region of interest" description="Disordered" evidence="1">
    <location>
        <begin position="34"/>
        <end position="77"/>
    </location>
</feature>
<keyword evidence="3" id="KW-1185">Reference proteome</keyword>